<dbReference type="RefSeq" id="WP_145371854.1">
    <property type="nucleotide sequence ID" value="NZ_CP036275.1"/>
</dbReference>
<keyword evidence="1 7" id="KW-0808">Transferase</keyword>
<dbReference type="Gene3D" id="1.10.510.10">
    <property type="entry name" value="Transferase(Phosphotransferase) domain 1"/>
    <property type="match status" value="1"/>
</dbReference>
<dbReference type="EMBL" id="CP036275">
    <property type="protein sequence ID" value="QDU40576.1"/>
    <property type="molecule type" value="Genomic_DNA"/>
</dbReference>
<keyword evidence="3 7" id="KW-0418">Kinase</keyword>
<dbReference type="InterPro" id="IPR000719">
    <property type="entry name" value="Prot_kinase_dom"/>
</dbReference>
<evidence type="ECO:0000313" key="8">
    <source>
        <dbReference type="Proteomes" id="UP000320496"/>
    </source>
</evidence>
<evidence type="ECO:0000313" key="7">
    <source>
        <dbReference type="EMBL" id="QDU40576.1"/>
    </source>
</evidence>
<feature type="transmembrane region" description="Helical" evidence="5">
    <location>
        <begin position="606"/>
        <end position="623"/>
    </location>
</feature>
<evidence type="ECO:0000256" key="2">
    <source>
        <dbReference type="ARBA" id="ARBA00022741"/>
    </source>
</evidence>
<evidence type="ECO:0000256" key="5">
    <source>
        <dbReference type="SAM" id="Phobius"/>
    </source>
</evidence>
<keyword evidence="8" id="KW-1185">Reference proteome</keyword>
<dbReference type="GO" id="GO:0005524">
    <property type="term" value="F:ATP binding"/>
    <property type="evidence" value="ECO:0007669"/>
    <property type="project" value="UniProtKB-KW"/>
</dbReference>
<dbReference type="PROSITE" id="PS50011">
    <property type="entry name" value="PROTEIN_KINASE_DOM"/>
    <property type="match status" value="1"/>
</dbReference>
<dbReference type="OrthoDB" id="6111975at2"/>
<organism evidence="7 8">
    <name type="scientific">Maioricimonas rarisocia</name>
    <dbReference type="NCBI Taxonomy" id="2528026"/>
    <lineage>
        <taxon>Bacteria</taxon>
        <taxon>Pseudomonadati</taxon>
        <taxon>Planctomycetota</taxon>
        <taxon>Planctomycetia</taxon>
        <taxon>Planctomycetales</taxon>
        <taxon>Planctomycetaceae</taxon>
        <taxon>Maioricimonas</taxon>
    </lineage>
</organism>
<dbReference type="EC" id="2.7.11.1" evidence="7"/>
<protein>
    <submittedName>
        <fullName evidence="7">Serine/threonine-protein kinase PrkC</fullName>
        <ecNumber evidence="7">2.7.11.1</ecNumber>
    </submittedName>
</protein>
<dbReference type="SMART" id="SM00220">
    <property type="entry name" value="S_TKc"/>
    <property type="match status" value="1"/>
</dbReference>
<dbReference type="CDD" id="cd14014">
    <property type="entry name" value="STKc_PknB_like"/>
    <property type="match status" value="1"/>
</dbReference>
<dbReference type="InterPro" id="IPR011009">
    <property type="entry name" value="Kinase-like_dom_sf"/>
</dbReference>
<dbReference type="PANTHER" id="PTHR43289">
    <property type="entry name" value="MITOGEN-ACTIVATED PROTEIN KINASE KINASE KINASE 20-RELATED"/>
    <property type="match status" value="1"/>
</dbReference>
<keyword evidence="4" id="KW-0067">ATP-binding</keyword>
<feature type="transmembrane region" description="Helical" evidence="5">
    <location>
        <begin position="581"/>
        <end position="600"/>
    </location>
</feature>
<accession>A0A517ZDM2</accession>
<dbReference type="AlphaFoldDB" id="A0A517ZDM2"/>
<keyword evidence="5" id="KW-0472">Membrane</keyword>
<sequence length="635" mass="70057">MKFTFAPESRPLEGYTIKRAIYRGGFGEVYYGLTDAGREVAMKLLQNNSEVELRGVQQCLNLSHPNLVTIFDIKQDGDGDHWIIMEYVAGETLDAAIRRHPDGMPMEEVRRWLPGMAAGIEFLHDRGLVHRDLKPANVFSDNGIVKVGDVGLSKFITPSRRSAQTQSVGTVYYMAPEVAKGRYGKEVDVYALGIMLYEMLTGAVPFDGESTGEILMKHLASEPDLAPLPPRIQPVIAKALAKEPGERYHSVRAFADAFNVAVVGRGEAIDIDDASVEGPRRPRVNGEKRYRARPAHGPAVHQRTHPMACDSQGGGVWPWLLLGWLVFIMFGFGRGGFVGATMGYWTLVGIGYLSWLAIQTLNSSAHAFYDGLREGNGGGHVAARPVTRRPRAVRLSRKRYRELNPDDRRPMTFRRRLAEWSTSAAFSSAIVAVLTAGVAAVSPRFFQNNLGLGHLDPAAIGLFVATALMAVWAVTGVCKLFEGMRMERGSRRLLLLLAGAGVGLAAWGTSNFLMVDAPNLPDTGSVSSNPDALFTNVGTLPLYDLNGHPTAIGYMMFFGTLFMFRRWWWHCGAFRATRFRISSLLLTVMLAYFITLIWAFPQVWGMTWAAIISSAVQLSAPWIPPEQRRIPARAA</sequence>
<evidence type="ECO:0000256" key="3">
    <source>
        <dbReference type="ARBA" id="ARBA00022777"/>
    </source>
</evidence>
<dbReference type="PANTHER" id="PTHR43289:SF6">
    <property type="entry name" value="SERINE_THREONINE-PROTEIN KINASE NEKL-3"/>
    <property type="match status" value="1"/>
</dbReference>
<feature type="domain" description="Protein kinase" evidence="6">
    <location>
        <begin position="15"/>
        <end position="259"/>
    </location>
</feature>
<feature type="transmembrane region" description="Helical" evidence="5">
    <location>
        <begin position="417"/>
        <end position="440"/>
    </location>
</feature>
<keyword evidence="5" id="KW-0812">Transmembrane</keyword>
<evidence type="ECO:0000256" key="4">
    <source>
        <dbReference type="ARBA" id="ARBA00022840"/>
    </source>
</evidence>
<name>A0A517ZDM2_9PLAN</name>
<dbReference type="KEGG" id="mri:Mal4_49340"/>
<feature type="transmembrane region" description="Helical" evidence="5">
    <location>
        <begin position="551"/>
        <end position="569"/>
    </location>
</feature>
<reference evidence="7 8" key="1">
    <citation type="submission" date="2019-02" db="EMBL/GenBank/DDBJ databases">
        <title>Deep-cultivation of Planctomycetes and their phenomic and genomic characterization uncovers novel biology.</title>
        <authorList>
            <person name="Wiegand S."/>
            <person name="Jogler M."/>
            <person name="Boedeker C."/>
            <person name="Pinto D."/>
            <person name="Vollmers J."/>
            <person name="Rivas-Marin E."/>
            <person name="Kohn T."/>
            <person name="Peeters S.H."/>
            <person name="Heuer A."/>
            <person name="Rast P."/>
            <person name="Oberbeckmann S."/>
            <person name="Bunk B."/>
            <person name="Jeske O."/>
            <person name="Meyerdierks A."/>
            <person name="Storesund J.E."/>
            <person name="Kallscheuer N."/>
            <person name="Luecker S."/>
            <person name="Lage O.M."/>
            <person name="Pohl T."/>
            <person name="Merkel B.J."/>
            <person name="Hornburger P."/>
            <person name="Mueller R.-W."/>
            <person name="Bruemmer F."/>
            <person name="Labrenz M."/>
            <person name="Spormann A.M."/>
            <person name="Op den Camp H."/>
            <person name="Overmann J."/>
            <person name="Amann R."/>
            <person name="Jetten M.S.M."/>
            <person name="Mascher T."/>
            <person name="Medema M.H."/>
            <person name="Devos D.P."/>
            <person name="Kaster A.-K."/>
            <person name="Ovreas L."/>
            <person name="Rohde M."/>
            <person name="Galperin M.Y."/>
            <person name="Jogler C."/>
        </authorList>
    </citation>
    <scope>NUCLEOTIDE SEQUENCE [LARGE SCALE GENOMIC DNA]</scope>
    <source>
        <strain evidence="7 8">Mal4</strain>
    </source>
</reference>
<feature type="transmembrane region" description="Helical" evidence="5">
    <location>
        <begin position="460"/>
        <end position="481"/>
    </location>
</feature>
<dbReference type="SUPFAM" id="SSF56112">
    <property type="entry name" value="Protein kinase-like (PK-like)"/>
    <property type="match status" value="1"/>
</dbReference>
<feature type="transmembrane region" description="Helical" evidence="5">
    <location>
        <begin position="316"/>
        <end position="333"/>
    </location>
</feature>
<keyword evidence="5" id="KW-1133">Transmembrane helix</keyword>
<dbReference type="Proteomes" id="UP000320496">
    <property type="component" value="Chromosome"/>
</dbReference>
<feature type="transmembrane region" description="Helical" evidence="5">
    <location>
        <begin position="493"/>
        <end position="514"/>
    </location>
</feature>
<evidence type="ECO:0000259" key="6">
    <source>
        <dbReference type="PROSITE" id="PS50011"/>
    </source>
</evidence>
<proteinExistence type="predicted"/>
<gene>
    <name evidence="7" type="primary">prkC_22</name>
    <name evidence="7" type="ORF">Mal4_49340</name>
</gene>
<dbReference type="Pfam" id="PF00069">
    <property type="entry name" value="Pkinase"/>
    <property type="match status" value="1"/>
</dbReference>
<evidence type="ECO:0000256" key="1">
    <source>
        <dbReference type="ARBA" id="ARBA00022679"/>
    </source>
</evidence>
<dbReference type="GO" id="GO:0004674">
    <property type="term" value="F:protein serine/threonine kinase activity"/>
    <property type="evidence" value="ECO:0007669"/>
    <property type="project" value="UniProtKB-EC"/>
</dbReference>
<keyword evidence="2" id="KW-0547">Nucleotide-binding</keyword>